<feature type="transmembrane region" description="Helical" evidence="1">
    <location>
        <begin position="56"/>
        <end position="77"/>
    </location>
</feature>
<name>A0A4S8KWU3_DENBC</name>
<keyword evidence="1" id="KW-0472">Membrane</keyword>
<protein>
    <submittedName>
        <fullName evidence="2">Uncharacterized protein</fullName>
    </submittedName>
</protein>
<evidence type="ECO:0000313" key="2">
    <source>
        <dbReference type="EMBL" id="THU80303.1"/>
    </source>
</evidence>
<keyword evidence="1" id="KW-0812">Transmembrane</keyword>
<keyword evidence="3" id="KW-1185">Reference proteome</keyword>
<proteinExistence type="predicted"/>
<reference evidence="2 3" key="1">
    <citation type="journal article" date="2019" name="Nat. Ecol. Evol.">
        <title>Megaphylogeny resolves global patterns of mushroom evolution.</title>
        <authorList>
            <person name="Varga T."/>
            <person name="Krizsan K."/>
            <person name="Foldi C."/>
            <person name="Dima B."/>
            <person name="Sanchez-Garcia M."/>
            <person name="Sanchez-Ramirez S."/>
            <person name="Szollosi G.J."/>
            <person name="Szarkandi J.G."/>
            <person name="Papp V."/>
            <person name="Albert L."/>
            <person name="Andreopoulos W."/>
            <person name="Angelini C."/>
            <person name="Antonin V."/>
            <person name="Barry K.W."/>
            <person name="Bougher N.L."/>
            <person name="Buchanan P."/>
            <person name="Buyck B."/>
            <person name="Bense V."/>
            <person name="Catcheside P."/>
            <person name="Chovatia M."/>
            <person name="Cooper J."/>
            <person name="Damon W."/>
            <person name="Desjardin D."/>
            <person name="Finy P."/>
            <person name="Geml J."/>
            <person name="Haridas S."/>
            <person name="Hughes K."/>
            <person name="Justo A."/>
            <person name="Karasinski D."/>
            <person name="Kautmanova I."/>
            <person name="Kiss B."/>
            <person name="Kocsube S."/>
            <person name="Kotiranta H."/>
            <person name="LaButti K.M."/>
            <person name="Lechner B.E."/>
            <person name="Liimatainen K."/>
            <person name="Lipzen A."/>
            <person name="Lukacs Z."/>
            <person name="Mihaltcheva S."/>
            <person name="Morgado L.N."/>
            <person name="Niskanen T."/>
            <person name="Noordeloos M.E."/>
            <person name="Ohm R.A."/>
            <person name="Ortiz-Santana B."/>
            <person name="Ovrebo C."/>
            <person name="Racz N."/>
            <person name="Riley R."/>
            <person name="Savchenko A."/>
            <person name="Shiryaev A."/>
            <person name="Soop K."/>
            <person name="Spirin V."/>
            <person name="Szebenyi C."/>
            <person name="Tomsovsky M."/>
            <person name="Tulloss R.E."/>
            <person name="Uehling J."/>
            <person name="Grigoriev I.V."/>
            <person name="Vagvolgyi C."/>
            <person name="Papp T."/>
            <person name="Martin F.M."/>
            <person name="Miettinen O."/>
            <person name="Hibbett D.S."/>
            <person name="Nagy L.G."/>
        </authorList>
    </citation>
    <scope>NUCLEOTIDE SEQUENCE [LARGE SCALE GENOMIC DNA]</scope>
    <source>
        <strain evidence="2 3">CBS 962.96</strain>
    </source>
</reference>
<sequence length="100" mass="10879">MSPLSVKSFIAIRLLLSLLTTFLDSRYEYAVLAVTGVTGGVVFSLAISVIVHPSLLSQIVLSSIITSILTLLVHLPLERFQRPSLRLAACSTGSSDWSYR</sequence>
<organism evidence="2 3">
    <name type="scientific">Dendrothele bispora (strain CBS 962.96)</name>
    <dbReference type="NCBI Taxonomy" id="1314807"/>
    <lineage>
        <taxon>Eukaryota</taxon>
        <taxon>Fungi</taxon>
        <taxon>Dikarya</taxon>
        <taxon>Basidiomycota</taxon>
        <taxon>Agaricomycotina</taxon>
        <taxon>Agaricomycetes</taxon>
        <taxon>Agaricomycetidae</taxon>
        <taxon>Agaricales</taxon>
        <taxon>Agaricales incertae sedis</taxon>
        <taxon>Dendrothele</taxon>
    </lineage>
</organism>
<evidence type="ECO:0000256" key="1">
    <source>
        <dbReference type="SAM" id="Phobius"/>
    </source>
</evidence>
<evidence type="ECO:0000313" key="3">
    <source>
        <dbReference type="Proteomes" id="UP000297245"/>
    </source>
</evidence>
<dbReference type="EMBL" id="ML179918">
    <property type="protein sequence ID" value="THU80303.1"/>
    <property type="molecule type" value="Genomic_DNA"/>
</dbReference>
<keyword evidence="1" id="KW-1133">Transmembrane helix</keyword>
<gene>
    <name evidence="2" type="ORF">K435DRAFT_874521</name>
</gene>
<feature type="transmembrane region" description="Helical" evidence="1">
    <location>
        <begin position="30"/>
        <end position="50"/>
    </location>
</feature>
<dbReference type="AlphaFoldDB" id="A0A4S8KWU3"/>
<dbReference type="Proteomes" id="UP000297245">
    <property type="component" value="Unassembled WGS sequence"/>
</dbReference>
<accession>A0A4S8KWU3</accession>